<dbReference type="InterPro" id="IPR001478">
    <property type="entry name" value="PDZ"/>
</dbReference>
<accession>A0AAW8R4X4</accession>
<keyword evidence="4" id="KW-1133">Transmembrane helix</keyword>
<name>A0AAW8R4X4_9ALTE</name>
<dbReference type="Gene3D" id="2.30.42.10">
    <property type="match status" value="1"/>
</dbReference>
<feature type="transmembrane region" description="Helical" evidence="4">
    <location>
        <begin position="7"/>
        <end position="29"/>
    </location>
</feature>
<dbReference type="PANTHER" id="PTHR43343:SF3">
    <property type="entry name" value="PROTEASE DO-LIKE 8, CHLOROPLASTIC"/>
    <property type="match status" value="1"/>
</dbReference>
<dbReference type="PRINTS" id="PR00834">
    <property type="entry name" value="PROTEASES2C"/>
</dbReference>
<evidence type="ECO:0000313" key="6">
    <source>
        <dbReference type="EMBL" id="MDT0584094.1"/>
    </source>
</evidence>
<dbReference type="PANTHER" id="PTHR43343">
    <property type="entry name" value="PEPTIDASE S12"/>
    <property type="match status" value="1"/>
</dbReference>
<dbReference type="Proteomes" id="UP001249020">
    <property type="component" value="Unassembled WGS sequence"/>
</dbReference>
<evidence type="ECO:0000259" key="5">
    <source>
        <dbReference type="PROSITE" id="PS50106"/>
    </source>
</evidence>
<dbReference type="InterPro" id="IPR009003">
    <property type="entry name" value="Peptidase_S1_PA"/>
</dbReference>
<dbReference type="InterPro" id="IPR001940">
    <property type="entry name" value="Peptidase_S1C"/>
</dbReference>
<evidence type="ECO:0000313" key="7">
    <source>
        <dbReference type="Proteomes" id="UP001249020"/>
    </source>
</evidence>
<dbReference type="SUPFAM" id="SSF50156">
    <property type="entry name" value="PDZ domain-like"/>
    <property type="match status" value="1"/>
</dbReference>
<keyword evidence="4" id="KW-0812">Transmembrane</keyword>
<keyword evidence="2" id="KW-0645">Protease</keyword>
<comment type="similarity">
    <text evidence="1">Belongs to the peptidase S1C family.</text>
</comment>
<dbReference type="Gene3D" id="2.40.10.10">
    <property type="entry name" value="Trypsin-like serine proteases"/>
    <property type="match status" value="2"/>
</dbReference>
<dbReference type="GO" id="GO:0006508">
    <property type="term" value="P:proteolysis"/>
    <property type="evidence" value="ECO:0007669"/>
    <property type="project" value="UniProtKB-KW"/>
</dbReference>
<dbReference type="EMBL" id="JAVRIE010000007">
    <property type="protein sequence ID" value="MDT0584094.1"/>
    <property type="molecule type" value="Genomic_DNA"/>
</dbReference>
<dbReference type="Pfam" id="PF13365">
    <property type="entry name" value="Trypsin_2"/>
    <property type="match status" value="1"/>
</dbReference>
<dbReference type="RefSeq" id="WP_311362859.1">
    <property type="nucleotide sequence ID" value="NZ_JAVRIE010000007.1"/>
</dbReference>
<keyword evidence="4" id="KW-0472">Membrane</keyword>
<evidence type="ECO:0000256" key="3">
    <source>
        <dbReference type="ARBA" id="ARBA00022801"/>
    </source>
</evidence>
<protein>
    <submittedName>
        <fullName evidence="6">Trypsin-like peptidase domain-containing protein</fullName>
    </submittedName>
</protein>
<evidence type="ECO:0000256" key="4">
    <source>
        <dbReference type="SAM" id="Phobius"/>
    </source>
</evidence>
<dbReference type="InterPro" id="IPR051201">
    <property type="entry name" value="Chloro_Bact_Ser_Proteases"/>
</dbReference>
<dbReference type="SMART" id="SM00228">
    <property type="entry name" value="PDZ"/>
    <property type="match status" value="1"/>
</dbReference>
<evidence type="ECO:0000256" key="1">
    <source>
        <dbReference type="ARBA" id="ARBA00010541"/>
    </source>
</evidence>
<dbReference type="SUPFAM" id="SSF50494">
    <property type="entry name" value="Trypsin-like serine proteases"/>
    <property type="match status" value="1"/>
</dbReference>
<keyword evidence="7" id="KW-1185">Reference proteome</keyword>
<comment type="caution">
    <text evidence="6">The sequence shown here is derived from an EMBL/GenBank/DDBJ whole genome shotgun (WGS) entry which is preliminary data.</text>
</comment>
<dbReference type="InterPro" id="IPR036034">
    <property type="entry name" value="PDZ_sf"/>
</dbReference>
<gene>
    <name evidence="6" type="ORF">RM544_16220</name>
</gene>
<dbReference type="PROSITE" id="PS50106">
    <property type="entry name" value="PDZ"/>
    <property type="match status" value="1"/>
</dbReference>
<keyword evidence="3" id="KW-0378">Hydrolase</keyword>
<dbReference type="GO" id="GO:0004252">
    <property type="term" value="F:serine-type endopeptidase activity"/>
    <property type="evidence" value="ECO:0007669"/>
    <property type="project" value="InterPro"/>
</dbReference>
<reference evidence="6 7" key="1">
    <citation type="submission" date="2023-09" db="EMBL/GenBank/DDBJ databases">
        <authorList>
            <person name="Rey-Velasco X."/>
        </authorList>
    </citation>
    <scope>NUCLEOTIDE SEQUENCE [LARGE SCALE GENOMIC DNA]</scope>
    <source>
        <strain evidence="6 7">W409</strain>
    </source>
</reference>
<proteinExistence type="inferred from homology"/>
<sequence length="357" mass="38622">MSTLQRFFIALLKPIILGLTVAAILLIFIPEFRQGSGLNVKWLKTSDKAPERVTYYEAISRSAPAVVNIYSVSIDNRNSIFRNRPSERTNRGSGVIMNEEGYLLTCYHVIREADTIYVLIQDGRSLEAQIIGYDTITDLAVLKVDADDLHVMPQIPKTDVRVGDVVMAIGNPLDLGQTITQGIVSRTDRTNNLANYFGFIQTDAVLNPGSSGGALIDSNGYLMGITNAEFKRIDRNSRTITEVDGVNFAVPYELAKRVMDEIIVSGTVTRGELGFSGNVELGSSGMTVTQVVSGGPADQAGLRVDDVVLSVNGIALSNASKALEFVSETMPGTQLQLEVSRNNQIIIMTVTVGALAS</sequence>
<feature type="domain" description="PDZ" evidence="5">
    <location>
        <begin position="269"/>
        <end position="341"/>
    </location>
</feature>
<dbReference type="AlphaFoldDB" id="A0AAW8R4X4"/>
<dbReference type="InterPro" id="IPR043504">
    <property type="entry name" value="Peptidase_S1_PA_chymotrypsin"/>
</dbReference>
<evidence type="ECO:0000256" key="2">
    <source>
        <dbReference type="ARBA" id="ARBA00022670"/>
    </source>
</evidence>
<organism evidence="6 7">
    <name type="scientific">Brumicola blandensis</name>
    <dbReference type="NCBI Taxonomy" id="3075611"/>
    <lineage>
        <taxon>Bacteria</taxon>
        <taxon>Pseudomonadati</taxon>
        <taxon>Pseudomonadota</taxon>
        <taxon>Gammaproteobacteria</taxon>
        <taxon>Alteromonadales</taxon>
        <taxon>Alteromonadaceae</taxon>
        <taxon>Brumicola</taxon>
    </lineage>
</organism>
<dbReference type="Pfam" id="PF13180">
    <property type="entry name" value="PDZ_2"/>
    <property type="match status" value="1"/>
</dbReference>